<organism evidence="2">
    <name type="scientific">marine metagenome</name>
    <dbReference type="NCBI Taxonomy" id="408172"/>
    <lineage>
        <taxon>unclassified sequences</taxon>
        <taxon>metagenomes</taxon>
        <taxon>ecological metagenomes</taxon>
    </lineage>
</organism>
<protein>
    <submittedName>
        <fullName evidence="2">Uncharacterized protein</fullName>
    </submittedName>
</protein>
<gene>
    <name evidence="2" type="ORF">METZ01_LOCUS65229</name>
</gene>
<accession>A0A381T884</accession>
<dbReference type="EMBL" id="UINC01004175">
    <property type="protein sequence ID" value="SVA12375.1"/>
    <property type="molecule type" value="Genomic_DNA"/>
</dbReference>
<sequence length="28" mass="3212">MKGKGWFIGMAITVALVYTGFVYLVPWY</sequence>
<reference evidence="2" key="1">
    <citation type="submission" date="2018-05" db="EMBL/GenBank/DDBJ databases">
        <authorList>
            <person name="Lanie J.A."/>
            <person name="Ng W.-L."/>
            <person name="Kazmierczak K.M."/>
            <person name="Andrzejewski T.M."/>
            <person name="Davidsen T.M."/>
            <person name="Wayne K.J."/>
            <person name="Tettelin H."/>
            <person name="Glass J.I."/>
            <person name="Rusch D."/>
            <person name="Podicherti R."/>
            <person name="Tsui H.-C.T."/>
            <person name="Winkler M.E."/>
        </authorList>
    </citation>
    <scope>NUCLEOTIDE SEQUENCE</scope>
</reference>
<evidence type="ECO:0000313" key="2">
    <source>
        <dbReference type="EMBL" id="SVA12375.1"/>
    </source>
</evidence>
<evidence type="ECO:0000256" key="1">
    <source>
        <dbReference type="SAM" id="Phobius"/>
    </source>
</evidence>
<dbReference type="AlphaFoldDB" id="A0A381T884"/>
<feature type="transmembrane region" description="Helical" evidence="1">
    <location>
        <begin position="6"/>
        <end position="25"/>
    </location>
</feature>
<keyword evidence="1" id="KW-0812">Transmembrane</keyword>
<name>A0A381T884_9ZZZZ</name>
<keyword evidence="1" id="KW-0472">Membrane</keyword>
<proteinExistence type="predicted"/>
<keyword evidence="1" id="KW-1133">Transmembrane helix</keyword>